<comment type="function">
    <text evidence="4">Together with LptE, is involved in the assembly of lipopolysaccharide (LPS) at the surface of the outer membrane.</text>
</comment>
<comment type="subcellular location">
    <subcellularLocation>
        <location evidence="4">Cell outer membrane</location>
    </subcellularLocation>
</comment>
<dbReference type="InterPro" id="IPR020889">
    <property type="entry name" value="LipoPS_assembly_LptD"/>
</dbReference>
<comment type="caution">
    <text evidence="4">Lacks conserved residue(s) required for the propagation of feature annotation.</text>
</comment>
<dbReference type="RefSeq" id="WP_194947537.1">
    <property type="nucleotide sequence ID" value="NZ_JACBGI020000002.1"/>
</dbReference>
<dbReference type="InterPro" id="IPR050218">
    <property type="entry name" value="LptD"/>
</dbReference>
<evidence type="ECO:0000256" key="2">
    <source>
        <dbReference type="ARBA" id="ARBA00023136"/>
    </source>
</evidence>
<evidence type="ECO:0000259" key="5">
    <source>
        <dbReference type="Pfam" id="PF03968"/>
    </source>
</evidence>
<comment type="similarity">
    <text evidence="4">Belongs to the LptD family.</text>
</comment>
<protein>
    <recommendedName>
        <fullName evidence="4">LPS-assembly protein LptD</fullName>
    </recommendedName>
</protein>
<comment type="caution">
    <text evidence="7">The sequence shown here is derived from an EMBL/GenBank/DDBJ whole genome shotgun (WGS) entry which is preliminary data.</text>
</comment>
<dbReference type="Pfam" id="PF04453">
    <property type="entry name" value="LptD"/>
    <property type="match status" value="1"/>
</dbReference>
<evidence type="ECO:0000256" key="4">
    <source>
        <dbReference type="HAMAP-Rule" id="MF_01411"/>
    </source>
</evidence>
<dbReference type="PANTHER" id="PTHR30189:SF1">
    <property type="entry name" value="LPS-ASSEMBLY PROTEIN LPTD"/>
    <property type="match status" value="1"/>
</dbReference>
<keyword evidence="8" id="KW-1185">Reference proteome</keyword>
<feature type="domain" description="Organic solvent tolerance-like N-terminal" evidence="5">
    <location>
        <begin position="86"/>
        <end position="211"/>
    </location>
</feature>
<dbReference type="InterPro" id="IPR005653">
    <property type="entry name" value="OstA-like_N"/>
</dbReference>
<sequence>MSNLHIQQQPTEHAFFRCKLPPRRALYNAVCACLFGLSSGIPMQTQAAEIDGSCLPALIFPVEEKLFNDQNSDERKVEASRLLQPDSNHYRFEGDVVYQQNQLQVKAQSVDYDRNSRQAEFTDGVELQSKDILVSAKNAVLKDQPKGAQLNDTHFQLLPSRAHGSSKKIQYRQEDGQAVLEKTTISTCPIDKQHKTDWFINVDRLTVDQSSRRVIAKDAVFYFKDVPIFYSPYFNYPLDDRASGLLFPQGGSYKSLTQTDPSQYLKVPYYFNIAPNMDDTLTLMPMTQRGLVLDNEFRYMGKHKAIEHSAVINLSFLNDDLTARDGLVSTDSNGDLVYGKKQAERWRGTISARQNWGHGFSSQLQWIEVSDPHFFNDIPVDIALKNKTQTPRFARVDYQSRNFSAYATMFGFLKLQNAPTNYEKRPEVGFNFYQAESWFDFNLSGQAVRFDLEDNPNSDVVGNRYHLNPSLVWSKQKTYGGITATAASQMVKYDLENQPSDSEPTSAVPQFALDAHLVFERTAQIFGESYRQSLIPKIQYLYVPYEDQSSQPIFDTQERSLDFSNLFAMNRFSGNDRVGDDNRVSVALTTQFENAQGQQVADFGIGQMFYFADRKVGVETSPATITDRRSDYYLKAGIGSPQLYISSTLLVDENDGSLQGSSSRFSWQPSPKQQLLISHYRHPQNSSLNDTVSAGGYSQLDQNWQLGGYVEYDLKAERLYETNLGFRYDSCCWAAEFVAERTQLENGLYNDGFQMQFELKGLSSNGNRFKNDLANKFNY</sequence>
<evidence type="ECO:0000259" key="6">
    <source>
        <dbReference type="Pfam" id="PF04453"/>
    </source>
</evidence>
<evidence type="ECO:0000256" key="3">
    <source>
        <dbReference type="ARBA" id="ARBA00023237"/>
    </source>
</evidence>
<gene>
    <name evidence="4" type="primary">lptD</name>
    <name evidence="7" type="ORF">H8792_002350</name>
</gene>
<evidence type="ECO:0000256" key="1">
    <source>
        <dbReference type="ARBA" id="ARBA00022729"/>
    </source>
</evidence>
<dbReference type="Gene3D" id="2.60.450.10">
    <property type="entry name" value="Lipopolysaccharide (LPS) transport protein A like domain"/>
    <property type="match status" value="1"/>
</dbReference>
<comment type="subunit">
    <text evidence="4">Component of the lipopolysaccharide transport and assembly complex. Interacts with LptE and LptA.</text>
</comment>
<name>A0ABS0BVS3_9GAMM</name>
<reference evidence="7 8" key="1">
    <citation type="submission" date="2020-11" db="EMBL/GenBank/DDBJ databases">
        <title>Sulfur oxidizing isolate from Hospital Hole Sinkhole.</title>
        <authorList>
            <person name="Scott K.M."/>
        </authorList>
    </citation>
    <scope>NUCLEOTIDE SEQUENCE [LARGE SCALE GENOMIC DNA]</scope>
    <source>
        <strain evidence="7 8">HH1</strain>
    </source>
</reference>
<dbReference type="InterPro" id="IPR007543">
    <property type="entry name" value="LptD_C"/>
</dbReference>
<organism evidence="7 8">
    <name type="scientific">Thiomicrorhabdus heinhorstiae</name>
    <dbReference type="NCBI Taxonomy" id="2748010"/>
    <lineage>
        <taxon>Bacteria</taxon>
        <taxon>Pseudomonadati</taxon>
        <taxon>Pseudomonadota</taxon>
        <taxon>Gammaproteobacteria</taxon>
        <taxon>Thiotrichales</taxon>
        <taxon>Piscirickettsiaceae</taxon>
        <taxon>Thiomicrorhabdus</taxon>
    </lineage>
</organism>
<keyword evidence="3 4" id="KW-0998">Cell outer membrane</keyword>
<dbReference type="EMBL" id="JACBGI020000002">
    <property type="protein sequence ID" value="MBF6057173.1"/>
    <property type="molecule type" value="Genomic_DNA"/>
</dbReference>
<feature type="domain" description="LptD C-terminal" evidence="6">
    <location>
        <begin position="345"/>
        <end position="703"/>
    </location>
</feature>
<evidence type="ECO:0000313" key="8">
    <source>
        <dbReference type="Proteomes" id="UP001193680"/>
    </source>
</evidence>
<dbReference type="PANTHER" id="PTHR30189">
    <property type="entry name" value="LPS-ASSEMBLY PROTEIN"/>
    <property type="match status" value="1"/>
</dbReference>
<keyword evidence="2 4" id="KW-0472">Membrane</keyword>
<dbReference type="Pfam" id="PF03968">
    <property type="entry name" value="LptD_N"/>
    <property type="match status" value="1"/>
</dbReference>
<proteinExistence type="inferred from homology"/>
<dbReference type="Proteomes" id="UP001193680">
    <property type="component" value="Unassembled WGS sequence"/>
</dbReference>
<keyword evidence="1 4" id="KW-0732">Signal</keyword>
<dbReference type="HAMAP" id="MF_01411">
    <property type="entry name" value="LPS_assembly_LptD"/>
    <property type="match status" value="1"/>
</dbReference>
<accession>A0ABS0BVS3</accession>
<evidence type="ECO:0000313" key="7">
    <source>
        <dbReference type="EMBL" id="MBF6057173.1"/>
    </source>
</evidence>